<dbReference type="OrthoDB" id="9804315at2"/>
<dbReference type="GO" id="GO:0046654">
    <property type="term" value="P:tetrahydrofolate biosynthetic process"/>
    <property type="evidence" value="ECO:0007669"/>
    <property type="project" value="UniProtKB-UniPathway"/>
</dbReference>
<evidence type="ECO:0000256" key="4">
    <source>
        <dbReference type="ARBA" id="ARBA00022563"/>
    </source>
</evidence>
<dbReference type="Pfam" id="PF00186">
    <property type="entry name" value="DHFR_1"/>
    <property type="match status" value="1"/>
</dbReference>
<dbReference type="EC" id="1.5.1.3" evidence="3 8"/>
<keyword evidence="12" id="KW-1185">Reference proteome</keyword>
<dbReference type="InterPro" id="IPR017925">
    <property type="entry name" value="DHFR_CS"/>
</dbReference>
<reference evidence="11 12" key="1">
    <citation type="submission" date="2014-04" db="EMBL/GenBank/DDBJ databases">
        <title>Whole genome shotgun sequence of Geobacillus caldoxylosilyticus NBRC 107762.</title>
        <authorList>
            <person name="Hosoyama A."/>
            <person name="Hosoyama Y."/>
            <person name="Katano-Makiyama Y."/>
            <person name="Tsuchikane K."/>
            <person name="Ohji S."/>
            <person name="Ichikawa N."/>
            <person name="Yamazoe A."/>
            <person name="Fujita N."/>
        </authorList>
    </citation>
    <scope>NUCLEOTIDE SEQUENCE [LARGE SCALE GENOMIC DNA]</scope>
    <source>
        <strain evidence="11 12">NBRC 107762</strain>
    </source>
</reference>
<dbReference type="PANTHER" id="PTHR48069">
    <property type="entry name" value="DIHYDROFOLATE REDUCTASE"/>
    <property type="match status" value="1"/>
</dbReference>
<dbReference type="GO" id="GO:0006730">
    <property type="term" value="P:one-carbon metabolic process"/>
    <property type="evidence" value="ECO:0007669"/>
    <property type="project" value="UniProtKB-KW"/>
</dbReference>
<accession>A0A023DD16</accession>
<dbReference type="InterPro" id="IPR024072">
    <property type="entry name" value="DHFR-like_dom_sf"/>
</dbReference>
<dbReference type="InterPro" id="IPR012259">
    <property type="entry name" value="DHFR"/>
</dbReference>
<dbReference type="FunFam" id="3.40.430.10:FF:000001">
    <property type="entry name" value="Dihydrofolate reductase"/>
    <property type="match status" value="1"/>
</dbReference>
<evidence type="ECO:0000259" key="10">
    <source>
        <dbReference type="PROSITE" id="PS51330"/>
    </source>
</evidence>
<dbReference type="PIRSF" id="PIRSF000194">
    <property type="entry name" value="DHFR"/>
    <property type="match status" value="1"/>
</dbReference>
<comment type="function">
    <text evidence="7 8">Key enzyme in folate metabolism. Catalyzes an essential reaction for de novo glycine and purine synthesis, and for DNA precursor synthesis.</text>
</comment>
<keyword evidence="5 8" id="KW-0521">NADP</keyword>
<keyword evidence="4 8" id="KW-0554">One-carbon metabolism</keyword>
<evidence type="ECO:0000256" key="3">
    <source>
        <dbReference type="ARBA" id="ARBA00012856"/>
    </source>
</evidence>
<dbReference type="PRINTS" id="PR00070">
    <property type="entry name" value="DHFR"/>
</dbReference>
<feature type="domain" description="DHFR" evidence="10">
    <location>
        <begin position="1"/>
        <end position="160"/>
    </location>
</feature>
<protein>
    <recommendedName>
        <fullName evidence="3 8">Dihydrofolate reductase</fullName>
        <ecNumber evidence="3 8">1.5.1.3</ecNumber>
    </recommendedName>
</protein>
<dbReference type="AlphaFoldDB" id="A0A023DD16"/>
<dbReference type="Gene3D" id="3.40.430.10">
    <property type="entry name" value="Dihydrofolate Reductase, subunit A"/>
    <property type="match status" value="1"/>
</dbReference>
<organism evidence="11 12">
    <name type="scientific">Parageobacillus caldoxylosilyticus NBRC 107762</name>
    <dbReference type="NCBI Taxonomy" id="1220594"/>
    <lineage>
        <taxon>Bacteria</taxon>
        <taxon>Bacillati</taxon>
        <taxon>Bacillota</taxon>
        <taxon>Bacilli</taxon>
        <taxon>Bacillales</taxon>
        <taxon>Anoxybacillaceae</taxon>
        <taxon>Saccharococcus</taxon>
    </lineage>
</organism>
<dbReference type="PROSITE" id="PS00075">
    <property type="entry name" value="DHFR_1"/>
    <property type="match status" value="1"/>
</dbReference>
<gene>
    <name evidence="11" type="primary">folA</name>
    <name evidence="11" type="ORF">GCA01S_013_00770</name>
</gene>
<dbReference type="GO" id="GO:0070401">
    <property type="term" value="F:NADP+ binding"/>
    <property type="evidence" value="ECO:0007669"/>
    <property type="project" value="UniProtKB-ARBA"/>
</dbReference>
<comment type="pathway">
    <text evidence="1 8">Cofactor biosynthesis; tetrahydrofolate biosynthesis; 5,6,7,8-tetrahydrofolate from 7,8-dihydrofolate: step 1/1.</text>
</comment>
<dbReference type="Proteomes" id="UP000023561">
    <property type="component" value="Unassembled WGS sequence"/>
</dbReference>
<comment type="catalytic activity">
    <reaction evidence="8">
        <text>(6S)-5,6,7,8-tetrahydrofolate + NADP(+) = 7,8-dihydrofolate + NADPH + H(+)</text>
        <dbReference type="Rhea" id="RHEA:15009"/>
        <dbReference type="ChEBI" id="CHEBI:15378"/>
        <dbReference type="ChEBI" id="CHEBI:57451"/>
        <dbReference type="ChEBI" id="CHEBI:57453"/>
        <dbReference type="ChEBI" id="CHEBI:57783"/>
        <dbReference type="ChEBI" id="CHEBI:58349"/>
        <dbReference type="EC" id="1.5.1.3"/>
    </reaction>
</comment>
<dbReference type="PANTHER" id="PTHR48069:SF3">
    <property type="entry name" value="DIHYDROFOLATE REDUCTASE"/>
    <property type="match status" value="1"/>
</dbReference>
<comment type="caution">
    <text evidence="11">The sequence shown here is derived from an EMBL/GenBank/DDBJ whole genome shotgun (WGS) entry which is preliminary data.</text>
</comment>
<dbReference type="InterPro" id="IPR001796">
    <property type="entry name" value="DHFR_dom"/>
</dbReference>
<evidence type="ECO:0000313" key="11">
    <source>
        <dbReference type="EMBL" id="GAJ39195.1"/>
    </source>
</evidence>
<sequence>MISHIVAMDQNRVIGKDNRLPWHLPADLAYFKKVTMGHAIVMGRKTFESIGRPLPGRENVIVTRNRSFQPEGCKVLHSIEEVKQFAAKCDDEVFVIGGAELFRATLPVADRLYITKIEASFPGDTFYPAFNESEWQLVSYTKGIKDEKNPYDYAFIIYERKH</sequence>
<evidence type="ECO:0000256" key="2">
    <source>
        <dbReference type="ARBA" id="ARBA00009539"/>
    </source>
</evidence>
<evidence type="ECO:0000256" key="9">
    <source>
        <dbReference type="RuleBase" id="RU004474"/>
    </source>
</evidence>
<evidence type="ECO:0000256" key="1">
    <source>
        <dbReference type="ARBA" id="ARBA00004903"/>
    </source>
</evidence>
<dbReference type="GO" id="GO:0046655">
    <property type="term" value="P:folic acid metabolic process"/>
    <property type="evidence" value="ECO:0007669"/>
    <property type="project" value="TreeGrafter"/>
</dbReference>
<dbReference type="CDD" id="cd00209">
    <property type="entry name" value="DHFR"/>
    <property type="match status" value="1"/>
</dbReference>
<evidence type="ECO:0000256" key="6">
    <source>
        <dbReference type="ARBA" id="ARBA00023002"/>
    </source>
</evidence>
<dbReference type="GO" id="GO:0046452">
    <property type="term" value="P:dihydrofolate metabolic process"/>
    <property type="evidence" value="ECO:0007669"/>
    <property type="project" value="TreeGrafter"/>
</dbReference>
<dbReference type="UniPathway" id="UPA00077">
    <property type="reaction ID" value="UER00158"/>
</dbReference>
<evidence type="ECO:0000256" key="7">
    <source>
        <dbReference type="ARBA" id="ARBA00025067"/>
    </source>
</evidence>
<keyword evidence="6 8" id="KW-0560">Oxidoreductase</keyword>
<dbReference type="GO" id="GO:0005829">
    <property type="term" value="C:cytosol"/>
    <property type="evidence" value="ECO:0007669"/>
    <property type="project" value="TreeGrafter"/>
</dbReference>
<evidence type="ECO:0000256" key="8">
    <source>
        <dbReference type="PIRNR" id="PIRNR000194"/>
    </source>
</evidence>
<evidence type="ECO:0000256" key="5">
    <source>
        <dbReference type="ARBA" id="ARBA00022857"/>
    </source>
</evidence>
<dbReference type="SUPFAM" id="SSF53597">
    <property type="entry name" value="Dihydrofolate reductase-like"/>
    <property type="match status" value="1"/>
</dbReference>
<dbReference type="GeneID" id="301194769"/>
<name>A0A023DD16_9BACL</name>
<dbReference type="EMBL" id="BAWO01000013">
    <property type="protein sequence ID" value="GAJ39195.1"/>
    <property type="molecule type" value="Genomic_DNA"/>
</dbReference>
<proteinExistence type="inferred from homology"/>
<evidence type="ECO:0000313" key="12">
    <source>
        <dbReference type="Proteomes" id="UP000023561"/>
    </source>
</evidence>
<dbReference type="PROSITE" id="PS51330">
    <property type="entry name" value="DHFR_2"/>
    <property type="match status" value="1"/>
</dbReference>
<dbReference type="GO" id="GO:0004146">
    <property type="term" value="F:dihydrofolate reductase activity"/>
    <property type="evidence" value="ECO:0007669"/>
    <property type="project" value="UniProtKB-EC"/>
</dbReference>
<dbReference type="RefSeq" id="WP_042407947.1">
    <property type="nucleotide sequence ID" value="NZ_BAWO01000013.1"/>
</dbReference>
<comment type="similarity">
    <text evidence="2 8 9">Belongs to the dihydrofolate reductase family.</text>
</comment>